<keyword evidence="1" id="KW-0472">Membrane</keyword>
<keyword evidence="1" id="KW-0812">Transmembrane</keyword>
<evidence type="ECO:0000313" key="5">
    <source>
        <dbReference type="Proteomes" id="UP000663860"/>
    </source>
</evidence>
<dbReference type="EMBL" id="CAJNOE010000013">
    <property type="protein sequence ID" value="CAF0729268.1"/>
    <property type="molecule type" value="Genomic_DNA"/>
</dbReference>
<accession>A0A813MSG0</accession>
<sequence length="143" mass="16469">MHLIIWFIGFSFLTIINGKDDACLHNESKGKHCTSDTRSVLQRILTQPTALENQECHTTCIQSARYFLCFISIDRWLIIFGLCFCILFSINFPIWCQIDGSKDCTGAPNTFYPLFYTSYNLVITIGPFLIMILFGLLILRNLR</sequence>
<dbReference type="AlphaFoldDB" id="A0A813MSG0"/>
<dbReference type="EMBL" id="CAJOBB010001992">
    <property type="protein sequence ID" value="CAF3926876.1"/>
    <property type="molecule type" value="Genomic_DNA"/>
</dbReference>
<name>A0A813MSG0_9BILA</name>
<feature type="transmembrane region" description="Helical" evidence="1">
    <location>
        <begin position="115"/>
        <end position="139"/>
    </location>
</feature>
<proteinExistence type="predicted"/>
<gene>
    <name evidence="3" type="ORF">IZO911_LOCUS2726</name>
    <name evidence="4" type="ORF">KXQ929_LOCUS24231</name>
</gene>
<comment type="caution">
    <text evidence="3">The sequence shown here is derived from an EMBL/GenBank/DDBJ whole genome shotgun (WGS) entry which is preliminary data.</text>
</comment>
<keyword evidence="2" id="KW-0732">Signal</keyword>
<reference evidence="3" key="1">
    <citation type="submission" date="2021-02" db="EMBL/GenBank/DDBJ databases">
        <authorList>
            <person name="Nowell W R."/>
        </authorList>
    </citation>
    <scope>NUCLEOTIDE SEQUENCE</scope>
</reference>
<protein>
    <submittedName>
        <fullName evidence="3">Uncharacterized protein</fullName>
    </submittedName>
</protein>
<keyword evidence="1" id="KW-1133">Transmembrane helix</keyword>
<evidence type="ECO:0000256" key="2">
    <source>
        <dbReference type="SAM" id="SignalP"/>
    </source>
</evidence>
<feature type="signal peptide" evidence="2">
    <location>
        <begin position="1"/>
        <end position="18"/>
    </location>
</feature>
<feature type="transmembrane region" description="Helical" evidence="1">
    <location>
        <begin position="76"/>
        <end position="95"/>
    </location>
</feature>
<dbReference type="Proteomes" id="UP000663868">
    <property type="component" value="Unassembled WGS sequence"/>
</dbReference>
<evidence type="ECO:0000313" key="4">
    <source>
        <dbReference type="EMBL" id="CAF3926876.1"/>
    </source>
</evidence>
<evidence type="ECO:0000313" key="3">
    <source>
        <dbReference type="EMBL" id="CAF0729268.1"/>
    </source>
</evidence>
<evidence type="ECO:0000256" key="1">
    <source>
        <dbReference type="SAM" id="Phobius"/>
    </source>
</evidence>
<feature type="chain" id="PRO_5035682605" evidence="2">
    <location>
        <begin position="19"/>
        <end position="143"/>
    </location>
</feature>
<dbReference type="Proteomes" id="UP000663860">
    <property type="component" value="Unassembled WGS sequence"/>
</dbReference>
<organism evidence="3 5">
    <name type="scientific">Adineta steineri</name>
    <dbReference type="NCBI Taxonomy" id="433720"/>
    <lineage>
        <taxon>Eukaryota</taxon>
        <taxon>Metazoa</taxon>
        <taxon>Spiralia</taxon>
        <taxon>Gnathifera</taxon>
        <taxon>Rotifera</taxon>
        <taxon>Eurotatoria</taxon>
        <taxon>Bdelloidea</taxon>
        <taxon>Adinetida</taxon>
        <taxon>Adinetidae</taxon>
        <taxon>Adineta</taxon>
    </lineage>
</organism>